<keyword evidence="2" id="KW-1185">Reference proteome</keyword>
<sequence length="120" mass="12957">MEVQQSGIPSTPTGSPIYRSCTGGTPLRWWASEADPRSVSGLMTPAKTVYPNLNATTNRLSWAGNFFPGLYPYPTHGVITAVPSASQDLQEGFDFQSQGFGSPLNKYLYIVVGLLVAMLL</sequence>
<dbReference type="InParanoid" id="C0NVW0"/>
<dbReference type="EMBL" id="GG663373">
    <property type="protein sequence ID" value="EEH04649.1"/>
    <property type="molecule type" value="Genomic_DNA"/>
</dbReference>
<dbReference type="RefSeq" id="XP_045285130.1">
    <property type="nucleotide sequence ID" value="XM_045434339.1"/>
</dbReference>
<dbReference type="Proteomes" id="UP000001631">
    <property type="component" value="Unassembled WGS sequence"/>
</dbReference>
<dbReference type="HOGENOM" id="CLU_2049026_0_0_1"/>
<proteinExistence type="predicted"/>
<dbReference type="GeneID" id="69040306"/>
<organism evidence="1 2">
    <name type="scientific">Ajellomyces capsulatus (strain G186AR / H82 / ATCC MYA-2454 / RMSCC 2432)</name>
    <name type="common">Darling's disease fungus</name>
    <name type="synonym">Histoplasma capsulatum</name>
    <dbReference type="NCBI Taxonomy" id="447093"/>
    <lineage>
        <taxon>Eukaryota</taxon>
        <taxon>Fungi</taxon>
        <taxon>Dikarya</taxon>
        <taxon>Ascomycota</taxon>
        <taxon>Pezizomycotina</taxon>
        <taxon>Eurotiomycetes</taxon>
        <taxon>Eurotiomycetidae</taxon>
        <taxon>Onygenales</taxon>
        <taxon>Ajellomycetaceae</taxon>
        <taxon>Histoplasma</taxon>
    </lineage>
</organism>
<protein>
    <submittedName>
        <fullName evidence="1">Uncharacterized protein</fullName>
    </submittedName>
</protein>
<evidence type="ECO:0000313" key="1">
    <source>
        <dbReference type="EMBL" id="EEH04649.1"/>
    </source>
</evidence>
<gene>
    <name evidence="1" type="ORF">HCBG_07290</name>
</gene>
<evidence type="ECO:0000313" key="2">
    <source>
        <dbReference type="Proteomes" id="UP000001631"/>
    </source>
</evidence>
<name>C0NVW0_AJECG</name>
<reference evidence="1" key="1">
    <citation type="submission" date="2009-02" db="EMBL/GenBank/DDBJ databases">
        <title>The Genome Sequence of Ajellomyces capsulatus strain G186AR.</title>
        <authorList>
            <consortium name="The Broad Institute Genome Sequencing Platform"/>
            <person name="Champion M."/>
            <person name="Cuomo C."/>
            <person name="Ma L.-J."/>
            <person name="Henn M.R."/>
            <person name="Sil A."/>
            <person name="Goldman B."/>
            <person name="Young S.K."/>
            <person name="Kodira C.D."/>
            <person name="Zeng Q."/>
            <person name="Koehrsen M."/>
            <person name="Alvarado L."/>
            <person name="Berlin A."/>
            <person name="Borenstein D."/>
            <person name="Chen Z."/>
            <person name="Engels R."/>
            <person name="Freedman E."/>
            <person name="Gellesch M."/>
            <person name="Goldberg J."/>
            <person name="Griggs A."/>
            <person name="Gujja S."/>
            <person name="Heiman D."/>
            <person name="Hepburn T."/>
            <person name="Howarth C."/>
            <person name="Jen D."/>
            <person name="Larson L."/>
            <person name="Lewis B."/>
            <person name="Mehta T."/>
            <person name="Park D."/>
            <person name="Pearson M."/>
            <person name="Roberts A."/>
            <person name="Saif S."/>
            <person name="Shea T."/>
            <person name="Shenoy N."/>
            <person name="Sisk P."/>
            <person name="Stolte C."/>
            <person name="Sykes S."/>
            <person name="Walk T."/>
            <person name="White J."/>
            <person name="Yandava C."/>
            <person name="Klein B."/>
            <person name="McEwen J.G."/>
            <person name="Puccia R."/>
            <person name="Goldman G.H."/>
            <person name="Felipe M.S."/>
            <person name="Nino-Vega G."/>
            <person name="San-Blas G."/>
            <person name="Taylor J."/>
            <person name="Mendoza L."/>
            <person name="Galagan J."/>
            <person name="Nusbaum C."/>
            <person name="Birren B."/>
        </authorList>
    </citation>
    <scope>NUCLEOTIDE SEQUENCE</scope>
    <source>
        <strain evidence="1">G186AR</strain>
    </source>
</reference>
<dbReference type="AlphaFoldDB" id="C0NVW0"/>
<accession>C0NVW0</accession>